<keyword evidence="2" id="KW-1185">Reference proteome</keyword>
<protein>
    <submittedName>
        <fullName evidence="1">Uncharacterized protein</fullName>
    </submittedName>
</protein>
<accession>A0AA36DQJ9</accession>
<organism evidence="1 2">
    <name type="scientific">Cylicocyclus nassatus</name>
    <name type="common">Nematode worm</name>
    <dbReference type="NCBI Taxonomy" id="53992"/>
    <lineage>
        <taxon>Eukaryota</taxon>
        <taxon>Metazoa</taxon>
        <taxon>Ecdysozoa</taxon>
        <taxon>Nematoda</taxon>
        <taxon>Chromadorea</taxon>
        <taxon>Rhabditida</taxon>
        <taxon>Rhabditina</taxon>
        <taxon>Rhabditomorpha</taxon>
        <taxon>Strongyloidea</taxon>
        <taxon>Strongylidae</taxon>
        <taxon>Cylicocyclus</taxon>
    </lineage>
</organism>
<sequence>MEQTDNCNGVSAFLSTLAGNILLTTAWLDDSSGSSSLSLKQKLSRIYSDGNDKRAKRTLRKYRTRYHHRPRERDLKRHETVVHGGIVCFRALTVYLSVDQCIIVV</sequence>
<comment type="caution">
    <text evidence="1">The sequence shown here is derived from an EMBL/GenBank/DDBJ whole genome shotgun (WGS) entry which is preliminary data.</text>
</comment>
<evidence type="ECO:0000313" key="2">
    <source>
        <dbReference type="Proteomes" id="UP001176961"/>
    </source>
</evidence>
<dbReference type="AlphaFoldDB" id="A0AA36DQJ9"/>
<dbReference type="EMBL" id="CATQJL010000001">
    <property type="protein sequence ID" value="CAJ0591873.1"/>
    <property type="molecule type" value="Genomic_DNA"/>
</dbReference>
<reference evidence="1" key="1">
    <citation type="submission" date="2023-07" db="EMBL/GenBank/DDBJ databases">
        <authorList>
            <consortium name="CYATHOMIX"/>
        </authorList>
    </citation>
    <scope>NUCLEOTIDE SEQUENCE</scope>
    <source>
        <strain evidence="1">N/A</strain>
    </source>
</reference>
<evidence type="ECO:0000313" key="1">
    <source>
        <dbReference type="EMBL" id="CAJ0591873.1"/>
    </source>
</evidence>
<gene>
    <name evidence="1" type="ORF">CYNAS_LOCUS3856</name>
</gene>
<proteinExistence type="predicted"/>
<dbReference type="Proteomes" id="UP001176961">
    <property type="component" value="Unassembled WGS sequence"/>
</dbReference>
<name>A0AA36DQJ9_CYLNA</name>